<dbReference type="EMBL" id="QRCM01000001">
    <property type="protein sequence ID" value="TXG89308.1"/>
    <property type="molecule type" value="Genomic_DNA"/>
</dbReference>
<dbReference type="PANTHER" id="PTHR35007">
    <property type="entry name" value="INTEGRAL MEMBRANE PROTEIN-RELATED"/>
    <property type="match status" value="1"/>
</dbReference>
<name>A0A6P2CEG9_9NOCA</name>
<sequence>MTAPAVLALAGAVAVLPNAGVARLRAATPAGVRAPTAVPTWVAAAGAAGVAVVGAVMVGAGPAVAAAIVAVTLWSRAIRTRADRARSASLAALRSALDAVVADLGVGAHPALACESAANDADGTVGDAFGAAAARARLGGSAAPGFLEATGAIEHELRAVGRVWAVAERHGLPLADLLDAARSDLIGRSRFRSRTESALAGARATAAVLAGLPAVGIALGQAMGAAPLKVLLGGGIGDVLAVLGCTLVCAGLVWTDRITEKVTR</sequence>
<comment type="caution">
    <text evidence="2">The sequence shown here is derived from an EMBL/GenBank/DDBJ whole genome shotgun (WGS) entry which is preliminary data.</text>
</comment>
<keyword evidence="1" id="KW-0472">Membrane</keyword>
<dbReference type="AlphaFoldDB" id="A0A6P2CEG9"/>
<feature type="transmembrane region" description="Helical" evidence="1">
    <location>
        <begin position="231"/>
        <end position="254"/>
    </location>
</feature>
<dbReference type="PANTHER" id="PTHR35007:SF4">
    <property type="entry name" value="CONSERVED TRANSMEMBRANE PROTEIN-RELATED"/>
    <property type="match status" value="1"/>
</dbReference>
<evidence type="ECO:0000313" key="2">
    <source>
        <dbReference type="EMBL" id="TXG89308.1"/>
    </source>
</evidence>
<feature type="transmembrane region" description="Helical" evidence="1">
    <location>
        <begin position="42"/>
        <end position="74"/>
    </location>
</feature>
<accession>A0A6P2CEG9</accession>
<keyword evidence="1" id="KW-0812">Transmembrane</keyword>
<gene>
    <name evidence="2" type="ORF">DW322_02455</name>
</gene>
<organism evidence="2 3">
    <name type="scientific">Rhodococcus rhodnii</name>
    <dbReference type="NCBI Taxonomy" id="38312"/>
    <lineage>
        <taxon>Bacteria</taxon>
        <taxon>Bacillati</taxon>
        <taxon>Actinomycetota</taxon>
        <taxon>Actinomycetes</taxon>
        <taxon>Mycobacteriales</taxon>
        <taxon>Nocardiaceae</taxon>
        <taxon>Rhodococcus</taxon>
    </lineage>
</organism>
<keyword evidence="1" id="KW-1133">Transmembrane helix</keyword>
<evidence type="ECO:0000256" key="1">
    <source>
        <dbReference type="SAM" id="Phobius"/>
    </source>
</evidence>
<proteinExistence type="predicted"/>
<protein>
    <submittedName>
        <fullName evidence="2">Type ii secretion system integral membrane subunit</fullName>
    </submittedName>
</protein>
<dbReference type="RefSeq" id="WP_010839907.1">
    <property type="nucleotide sequence ID" value="NZ_QRCM01000001.1"/>
</dbReference>
<dbReference type="Proteomes" id="UP000471120">
    <property type="component" value="Unassembled WGS sequence"/>
</dbReference>
<feature type="transmembrane region" description="Helical" evidence="1">
    <location>
        <begin position="198"/>
        <end position="219"/>
    </location>
</feature>
<evidence type="ECO:0000313" key="3">
    <source>
        <dbReference type="Proteomes" id="UP000471120"/>
    </source>
</evidence>
<reference evidence="2 3" key="1">
    <citation type="submission" date="2018-07" db="EMBL/GenBank/DDBJ databases">
        <title>Genome sequence of Rhodococcus rhodnii ATCC 35071 from Rhodnius prolixus.</title>
        <authorList>
            <person name="Patel V."/>
            <person name="Vogel K.J."/>
        </authorList>
    </citation>
    <scope>NUCLEOTIDE SEQUENCE [LARGE SCALE GENOMIC DNA]</scope>
    <source>
        <strain evidence="2 3">ATCC 35071</strain>
    </source>
</reference>